<name>A0A318K7P3_9NOCA</name>
<keyword evidence="1" id="KW-0808">Transferase</keyword>
<keyword evidence="2" id="KW-1185">Reference proteome</keyword>
<dbReference type="AlphaFoldDB" id="A0A318K7P3"/>
<gene>
    <name evidence="1" type="ORF">DFR70_111192</name>
</gene>
<dbReference type="SUPFAM" id="SSF53474">
    <property type="entry name" value="alpha/beta-Hydrolases"/>
    <property type="match status" value="1"/>
</dbReference>
<dbReference type="Pfam" id="PF02450">
    <property type="entry name" value="LCAT"/>
    <property type="match status" value="1"/>
</dbReference>
<accession>A0A318K7P3</accession>
<reference evidence="1 2" key="1">
    <citation type="submission" date="2018-05" db="EMBL/GenBank/DDBJ databases">
        <title>Genomic Encyclopedia of Type Strains, Phase IV (KMG-IV): sequencing the most valuable type-strain genomes for metagenomic binning, comparative biology and taxonomic classification.</title>
        <authorList>
            <person name="Goeker M."/>
        </authorList>
    </citation>
    <scope>NUCLEOTIDE SEQUENCE [LARGE SCALE GENOMIC DNA]</scope>
    <source>
        <strain evidence="1 2">DSM 44704</strain>
    </source>
</reference>
<dbReference type="EMBL" id="QJKF01000011">
    <property type="protein sequence ID" value="PXX59808.1"/>
    <property type="molecule type" value="Genomic_DNA"/>
</dbReference>
<dbReference type="Gene3D" id="3.40.50.1820">
    <property type="entry name" value="alpha/beta hydrolase"/>
    <property type="match status" value="1"/>
</dbReference>
<proteinExistence type="predicted"/>
<protein>
    <submittedName>
        <fullName evidence="1">Lecithin:cholesterol acyltransferase</fullName>
    </submittedName>
</protein>
<dbReference type="PANTHER" id="PTHR11440">
    <property type="entry name" value="LECITHIN-CHOLESTEROL ACYLTRANSFERASE-RELATED"/>
    <property type="match status" value="1"/>
</dbReference>
<keyword evidence="1" id="KW-0012">Acyltransferase</keyword>
<organism evidence="1 2">
    <name type="scientific">Nocardia tenerifensis</name>
    <dbReference type="NCBI Taxonomy" id="228006"/>
    <lineage>
        <taxon>Bacteria</taxon>
        <taxon>Bacillati</taxon>
        <taxon>Actinomycetota</taxon>
        <taxon>Actinomycetes</taxon>
        <taxon>Mycobacteriales</taxon>
        <taxon>Nocardiaceae</taxon>
        <taxon>Nocardia</taxon>
    </lineage>
</organism>
<evidence type="ECO:0000313" key="2">
    <source>
        <dbReference type="Proteomes" id="UP000247569"/>
    </source>
</evidence>
<sequence>MGSTLQQNGRLVWSPSAGATLRAIRTFGDNIHRLRLPVGIGDEHPTDGVEAVALMPDLHVIPGLWTPMRGYDGLLKRLERLRLAGEVGVIRPFPYDWRLSNRYNARRLAAVIGDELPRWRNSHPARAEARVVLVCHSMGGLVARWYLEKCGGAEVSRKLVTLGTPFRGAARAVEQLSNGAHKGLGRLSVDLTEFARSLPALHQLLPDYACIEHANGLHRIDEIAVPNIDTAMLTDARHFHTDLADAEMRRPAALDMTHAIVGTRQPTATSLRLGVDGIEELDTIDGSNEYGDGTVPLAGAVGHGLTMSSNRFGA</sequence>
<comment type="caution">
    <text evidence="1">The sequence shown here is derived from an EMBL/GenBank/DDBJ whole genome shotgun (WGS) entry which is preliminary data.</text>
</comment>
<dbReference type="InterPro" id="IPR029058">
    <property type="entry name" value="AB_hydrolase_fold"/>
</dbReference>
<dbReference type="InterPro" id="IPR003386">
    <property type="entry name" value="LACT/PDAT_acylTrfase"/>
</dbReference>
<dbReference type="Proteomes" id="UP000247569">
    <property type="component" value="Unassembled WGS sequence"/>
</dbReference>
<dbReference type="GO" id="GO:0008374">
    <property type="term" value="F:O-acyltransferase activity"/>
    <property type="evidence" value="ECO:0007669"/>
    <property type="project" value="InterPro"/>
</dbReference>
<dbReference type="GO" id="GO:0006629">
    <property type="term" value="P:lipid metabolic process"/>
    <property type="evidence" value="ECO:0007669"/>
    <property type="project" value="InterPro"/>
</dbReference>
<evidence type="ECO:0000313" key="1">
    <source>
        <dbReference type="EMBL" id="PXX59808.1"/>
    </source>
</evidence>